<organism evidence="7 8">
    <name type="scientific">Rhinocladiella mackenziei CBS 650.93</name>
    <dbReference type="NCBI Taxonomy" id="1442369"/>
    <lineage>
        <taxon>Eukaryota</taxon>
        <taxon>Fungi</taxon>
        <taxon>Dikarya</taxon>
        <taxon>Ascomycota</taxon>
        <taxon>Pezizomycotina</taxon>
        <taxon>Eurotiomycetes</taxon>
        <taxon>Chaetothyriomycetidae</taxon>
        <taxon>Chaetothyriales</taxon>
        <taxon>Herpotrichiellaceae</taxon>
        <taxon>Rhinocladiella</taxon>
    </lineage>
</organism>
<protein>
    <recommendedName>
        <fullName evidence="9">Cytochrome P450 monooxygenase</fullName>
    </recommendedName>
</protein>
<proteinExistence type="inferred from homology"/>
<dbReference type="InterPro" id="IPR036396">
    <property type="entry name" value="Cyt_P450_sf"/>
</dbReference>
<keyword evidence="4" id="KW-0560">Oxidoreductase</keyword>
<evidence type="ECO:0008006" key="9">
    <source>
        <dbReference type="Google" id="ProtNLM"/>
    </source>
</evidence>
<dbReference type="CDD" id="cd11041">
    <property type="entry name" value="CYP503A1-like"/>
    <property type="match status" value="1"/>
</dbReference>
<dbReference type="SUPFAM" id="SSF48264">
    <property type="entry name" value="Cytochrome P450"/>
    <property type="match status" value="1"/>
</dbReference>
<keyword evidence="5 6" id="KW-0408">Iron</keyword>
<dbReference type="OrthoDB" id="1844152at2759"/>
<evidence type="ECO:0000256" key="5">
    <source>
        <dbReference type="ARBA" id="ARBA00023004"/>
    </source>
</evidence>
<dbReference type="PRINTS" id="PR00463">
    <property type="entry name" value="EP450I"/>
</dbReference>
<dbReference type="PANTHER" id="PTHR46206">
    <property type="entry name" value="CYTOCHROME P450"/>
    <property type="match status" value="1"/>
</dbReference>
<reference evidence="7 8" key="1">
    <citation type="submission" date="2015-01" db="EMBL/GenBank/DDBJ databases">
        <title>The Genome Sequence of Rhinocladiella mackenzie CBS 650.93.</title>
        <authorList>
            <consortium name="The Broad Institute Genomics Platform"/>
            <person name="Cuomo C."/>
            <person name="de Hoog S."/>
            <person name="Gorbushina A."/>
            <person name="Stielow B."/>
            <person name="Teixiera M."/>
            <person name="Abouelleil A."/>
            <person name="Chapman S.B."/>
            <person name="Priest M."/>
            <person name="Young S.K."/>
            <person name="Wortman J."/>
            <person name="Nusbaum C."/>
            <person name="Birren B."/>
        </authorList>
    </citation>
    <scope>NUCLEOTIDE SEQUENCE [LARGE SCALE GENOMIC DNA]</scope>
    <source>
        <strain evidence="7 8">CBS 650.93</strain>
    </source>
</reference>
<keyword evidence="3 6" id="KW-0479">Metal-binding</keyword>
<dbReference type="STRING" id="1442369.A0A0D2IGB1"/>
<evidence type="ECO:0000313" key="7">
    <source>
        <dbReference type="EMBL" id="KIX02311.1"/>
    </source>
</evidence>
<dbReference type="Proteomes" id="UP000053617">
    <property type="component" value="Unassembled WGS sequence"/>
</dbReference>
<dbReference type="GO" id="GO:0016705">
    <property type="term" value="F:oxidoreductase activity, acting on paired donors, with incorporation or reduction of molecular oxygen"/>
    <property type="evidence" value="ECO:0007669"/>
    <property type="project" value="InterPro"/>
</dbReference>
<evidence type="ECO:0000256" key="6">
    <source>
        <dbReference type="PIRSR" id="PIRSR602401-1"/>
    </source>
</evidence>
<keyword evidence="6" id="KW-0349">Heme</keyword>
<dbReference type="InterPro" id="IPR002401">
    <property type="entry name" value="Cyt_P450_E_grp-I"/>
</dbReference>
<evidence type="ECO:0000256" key="3">
    <source>
        <dbReference type="ARBA" id="ARBA00022723"/>
    </source>
</evidence>
<feature type="binding site" description="axial binding residue" evidence="6">
    <location>
        <position position="154"/>
    </location>
    <ligand>
        <name>heme</name>
        <dbReference type="ChEBI" id="CHEBI:30413"/>
    </ligand>
    <ligandPart>
        <name>Fe</name>
        <dbReference type="ChEBI" id="CHEBI:18248"/>
    </ligandPart>
</feature>
<dbReference type="GO" id="GO:0020037">
    <property type="term" value="F:heme binding"/>
    <property type="evidence" value="ECO:0007669"/>
    <property type="project" value="InterPro"/>
</dbReference>
<name>A0A0D2IGB1_9EURO</name>
<dbReference type="HOGENOM" id="CLU_022195_1_2_1"/>
<sequence length="210" mass="23607">MFSFLATTTALSNTLLNLMFYPEAQREILAEVQQVLDNRSFQDLRQADLIELKKLDSFIKETQRLAPPSSLAVTREIIAPDGFTLSNGLHLPQGSYGAVAAKAIMHDPDIWGDPDKFDAMRFYKLRQRPGHNNMHQFVGQSDLDVNFGAENQACPGRFLVSYELKILVAYLLLNYDMKLADDSKTAIGSDTLGAKPNLKIGFRKKQIRLN</sequence>
<dbReference type="GO" id="GO:0005506">
    <property type="term" value="F:iron ion binding"/>
    <property type="evidence" value="ECO:0007669"/>
    <property type="project" value="InterPro"/>
</dbReference>
<dbReference type="VEuPathDB" id="FungiDB:Z518_08252"/>
<comment type="cofactor">
    <cofactor evidence="1 6">
        <name>heme</name>
        <dbReference type="ChEBI" id="CHEBI:30413"/>
    </cofactor>
</comment>
<accession>A0A0D2IGB1</accession>
<gene>
    <name evidence="7" type="ORF">Z518_08252</name>
</gene>
<comment type="similarity">
    <text evidence="2">Belongs to the cytochrome P450 family.</text>
</comment>
<evidence type="ECO:0000256" key="2">
    <source>
        <dbReference type="ARBA" id="ARBA00010617"/>
    </source>
</evidence>
<dbReference type="Gene3D" id="1.10.630.10">
    <property type="entry name" value="Cytochrome P450"/>
    <property type="match status" value="1"/>
</dbReference>
<dbReference type="GO" id="GO:0004497">
    <property type="term" value="F:monooxygenase activity"/>
    <property type="evidence" value="ECO:0007669"/>
    <property type="project" value="InterPro"/>
</dbReference>
<evidence type="ECO:0000313" key="8">
    <source>
        <dbReference type="Proteomes" id="UP000053617"/>
    </source>
</evidence>
<dbReference type="Pfam" id="PF00067">
    <property type="entry name" value="p450"/>
    <property type="match status" value="1"/>
</dbReference>
<dbReference type="GeneID" id="25296323"/>
<dbReference type="AlphaFoldDB" id="A0A0D2IGB1"/>
<keyword evidence="8" id="KW-1185">Reference proteome</keyword>
<dbReference type="RefSeq" id="XP_013269447.1">
    <property type="nucleotide sequence ID" value="XM_013413993.1"/>
</dbReference>
<dbReference type="InterPro" id="IPR001128">
    <property type="entry name" value="Cyt_P450"/>
</dbReference>
<evidence type="ECO:0000256" key="4">
    <source>
        <dbReference type="ARBA" id="ARBA00023002"/>
    </source>
</evidence>
<evidence type="ECO:0000256" key="1">
    <source>
        <dbReference type="ARBA" id="ARBA00001971"/>
    </source>
</evidence>
<dbReference type="EMBL" id="KN847480">
    <property type="protein sequence ID" value="KIX02311.1"/>
    <property type="molecule type" value="Genomic_DNA"/>
</dbReference>